<evidence type="ECO:0000313" key="10">
    <source>
        <dbReference type="EMBL" id="KAL3421244.1"/>
    </source>
</evidence>
<dbReference type="PANTHER" id="PTHR12705">
    <property type="entry name" value="ORIGIN RECOGNITION COMPLEX SUBUNIT 5"/>
    <property type="match status" value="1"/>
</dbReference>
<evidence type="ECO:0000256" key="3">
    <source>
        <dbReference type="ARBA" id="ARBA00022705"/>
    </source>
</evidence>
<dbReference type="Pfam" id="PF13191">
    <property type="entry name" value="AAA_16"/>
    <property type="match status" value="1"/>
</dbReference>
<dbReference type="Pfam" id="PF21639">
    <property type="entry name" value="ORC5_lid"/>
    <property type="match status" value="1"/>
</dbReference>
<evidence type="ECO:0000259" key="8">
    <source>
        <dbReference type="Pfam" id="PF14630"/>
    </source>
</evidence>
<feature type="domain" description="Orc1-like AAA ATPase" evidence="7">
    <location>
        <begin position="19"/>
        <end position="178"/>
    </location>
</feature>
<evidence type="ECO:0000256" key="4">
    <source>
        <dbReference type="ARBA" id="ARBA00022741"/>
    </source>
</evidence>
<dbReference type="SUPFAM" id="SSF52540">
    <property type="entry name" value="P-loop containing nucleoside triphosphate hydrolases"/>
    <property type="match status" value="1"/>
</dbReference>
<dbReference type="EMBL" id="JBFCZG010000006">
    <property type="protein sequence ID" value="KAL3421244.1"/>
    <property type="molecule type" value="Genomic_DNA"/>
</dbReference>
<proteinExistence type="inferred from homology"/>
<keyword evidence="5" id="KW-0067">ATP-binding</keyword>
<comment type="caution">
    <text evidence="10">The sequence shown here is derived from an EMBL/GenBank/DDBJ whole genome shotgun (WGS) entry which is preliminary data.</text>
</comment>
<dbReference type="Pfam" id="PF14630">
    <property type="entry name" value="ORC5_C"/>
    <property type="match status" value="1"/>
</dbReference>
<evidence type="ECO:0000313" key="11">
    <source>
        <dbReference type="Proteomes" id="UP001629113"/>
    </source>
</evidence>
<evidence type="ECO:0000259" key="7">
    <source>
        <dbReference type="Pfam" id="PF13191"/>
    </source>
</evidence>
<sequence>MPSLFTLPHELLVSAIATRFPGRDAQIRTLATLLSAAPSRNIVLHGLEATGKTAICDALLSTLSDRSKRHNGHTGRDTLGDLRYAIIRSRECITGRHLLEQTVGAVAKAVEYPHKVARCENLAQLVVEIGRLLDSWSNQGTSQGRFVLVFDNVDQQKEAPATLLPALARLGEIIPNLTTIFIVTSPRPHFLHLPGVPHIKFPTYTKSEALKILSSTNPSPQLPDSPEETKGFWNRFCSAVWDSLAKHSGRDIISFRTLCLRLWPAFVAPVLDDTYSAKEFGRVLVFKRSLFQDEKLLVPSIASHYKSIEAVPKRKQQAIGTQLPYFSRILLVAAYLASFNRPVTDQLHFMKGAAAKRRKKGGGTALSRDQHGVAKSRKISRKLLGPQAFILERMLAIFHAIKSDADDRNRVGGGKRRGRDGQAGDADIQMAIATLASLRLLVKVGAANSADTLESGSKWRVAVGWDFARSIARSVGIEAEDYLAD</sequence>
<evidence type="ECO:0000256" key="1">
    <source>
        <dbReference type="ARBA" id="ARBA00004123"/>
    </source>
</evidence>
<protein>
    <submittedName>
        <fullName evidence="10">Origin recognition complex subunit orc5</fullName>
    </submittedName>
</protein>
<evidence type="ECO:0000259" key="9">
    <source>
        <dbReference type="Pfam" id="PF21639"/>
    </source>
</evidence>
<keyword evidence="6" id="KW-0539">Nucleus</keyword>
<accession>A0ABR4PD95</accession>
<keyword evidence="3" id="KW-0235">DNA replication</keyword>
<dbReference type="Gene3D" id="3.40.50.300">
    <property type="entry name" value="P-loop containing nucleotide triphosphate hydrolases"/>
    <property type="match status" value="1"/>
</dbReference>
<gene>
    <name evidence="10" type="ORF">PVAG01_07689</name>
</gene>
<dbReference type="InterPro" id="IPR020796">
    <property type="entry name" value="ORC5"/>
</dbReference>
<evidence type="ECO:0000256" key="2">
    <source>
        <dbReference type="ARBA" id="ARBA00006269"/>
    </source>
</evidence>
<dbReference type="Proteomes" id="UP001629113">
    <property type="component" value="Unassembled WGS sequence"/>
</dbReference>
<evidence type="ECO:0000256" key="6">
    <source>
        <dbReference type="ARBA" id="ARBA00023242"/>
    </source>
</evidence>
<dbReference type="InterPro" id="IPR048866">
    <property type="entry name" value="ORC5_lid"/>
</dbReference>
<keyword evidence="11" id="KW-1185">Reference proteome</keyword>
<reference evidence="10 11" key="1">
    <citation type="submission" date="2024-06" db="EMBL/GenBank/DDBJ databases">
        <title>Complete genome of Phlyctema vagabunda strain 19-DSS-EL-015.</title>
        <authorList>
            <person name="Fiorenzani C."/>
        </authorList>
    </citation>
    <scope>NUCLEOTIDE SEQUENCE [LARGE SCALE GENOMIC DNA]</scope>
    <source>
        <strain evidence="10 11">19-DSS-EL-015</strain>
    </source>
</reference>
<feature type="domain" description="ORC5 lid" evidence="9">
    <location>
        <begin position="233"/>
        <end position="292"/>
    </location>
</feature>
<keyword evidence="4" id="KW-0547">Nucleotide-binding</keyword>
<comment type="similarity">
    <text evidence="2">Belongs to the ORC5 family.</text>
</comment>
<name>A0ABR4PD95_9HELO</name>
<dbReference type="PANTHER" id="PTHR12705:SF0">
    <property type="entry name" value="ORIGIN RECOGNITION COMPLEX SUBUNIT 5"/>
    <property type="match status" value="1"/>
</dbReference>
<evidence type="ECO:0000256" key="5">
    <source>
        <dbReference type="ARBA" id="ARBA00022840"/>
    </source>
</evidence>
<comment type="subcellular location">
    <subcellularLocation>
        <location evidence="1">Nucleus</location>
    </subcellularLocation>
</comment>
<organism evidence="10 11">
    <name type="scientific">Phlyctema vagabunda</name>
    <dbReference type="NCBI Taxonomy" id="108571"/>
    <lineage>
        <taxon>Eukaryota</taxon>
        <taxon>Fungi</taxon>
        <taxon>Dikarya</taxon>
        <taxon>Ascomycota</taxon>
        <taxon>Pezizomycotina</taxon>
        <taxon>Leotiomycetes</taxon>
        <taxon>Helotiales</taxon>
        <taxon>Dermateaceae</taxon>
        <taxon>Phlyctema</taxon>
    </lineage>
</organism>
<dbReference type="InterPro" id="IPR041664">
    <property type="entry name" value="AAA_16"/>
</dbReference>
<feature type="domain" description="Origin recognition complex subunit 5 C-terminal" evidence="8">
    <location>
        <begin position="323"/>
        <end position="483"/>
    </location>
</feature>
<dbReference type="InterPro" id="IPR047088">
    <property type="entry name" value="ORC5_C"/>
</dbReference>
<dbReference type="InterPro" id="IPR027417">
    <property type="entry name" value="P-loop_NTPase"/>
</dbReference>